<organism evidence="1 2">
    <name type="scientific">Brevundimonas naejangsanensis</name>
    <dbReference type="NCBI Taxonomy" id="588932"/>
    <lineage>
        <taxon>Bacteria</taxon>
        <taxon>Pseudomonadati</taxon>
        <taxon>Pseudomonadota</taxon>
        <taxon>Alphaproteobacteria</taxon>
        <taxon>Caulobacterales</taxon>
        <taxon>Caulobacteraceae</taxon>
        <taxon>Brevundimonas</taxon>
    </lineage>
</organism>
<dbReference type="OrthoDB" id="7629758at2"/>
<evidence type="ECO:0000313" key="2">
    <source>
        <dbReference type="Proteomes" id="UP000077603"/>
    </source>
</evidence>
<dbReference type="EMBL" id="CP015614">
    <property type="protein sequence ID" value="ANF54925.1"/>
    <property type="molecule type" value="Genomic_DNA"/>
</dbReference>
<dbReference type="STRING" id="588932.DA69_09315"/>
<dbReference type="RefSeq" id="WP_025978454.1">
    <property type="nucleotide sequence ID" value="NZ_CP015614.1"/>
</dbReference>
<evidence type="ECO:0000313" key="1">
    <source>
        <dbReference type="EMBL" id="ANF54925.1"/>
    </source>
</evidence>
<dbReference type="AlphaFoldDB" id="A0A172Y787"/>
<sequence>MLFLLNDVVFDLDEACPAPSHDVRRFECLSFDYVLEMGCELFAEDPLLHHNDPARARRLAWLIAHKAEGVSAALFAAPQAGCAPELVEPRFCALPEIVLRHLHQRARRGALDAATADKTVWSRLAA</sequence>
<name>A0A172Y787_9CAUL</name>
<keyword evidence="2" id="KW-1185">Reference proteome</keyword>
<accession>A0A172Y787</accession>
<dbReference type="KEGG" id="bne:DA69_09315"/>
<dbReference type="Proteomes" id="UP000077603">
    <property type="component" value="Chromosome"/>
</dbReference>
<dbReference type="eggNOG" id="ENOG5032Z9Q">
    <property type="taxonomic scope" value="Bacteria"/>
</dbReference>
<gene>
    <name evidence="1" type="ORF">DA69_09315</name>
</gene>
<reference evidence="1 2" key="1">
    <citation type="journal article" date="2014" name="Genome Announc.">
        <title>Genome Sequence of a Promising Hydrogen-Producing Facultative Anaerobic Bacterium, Brevundimonas naejangsanensis Strain B1.</title>
        <authorList>
            <person name="Su H."/>
            <person name="Zhang T."/>
            <person name="Bao M."/>
            <person name="Jiang Y."/>
            <person name="Wang Y."/>
            <person name="Tan T."/>
        </authorList>
    </citation>
    <scope>NUCLEOTIDE SEQUENCE [LARGE SCALE GENOMIC DNA]</scope>
    <source>
        <strain evidence="1 2">B1</strain>
    </source>
</reference>
<proteinExistence type="predicted"/>
<protein>
    <submittedName>
        <fullName evidence="1">Uncharacterized protein</fullName>
    </submittedName>
</protein>